<name>A0A2S0KFT7_9ACTN</name>
<dbReference type="SUPFAM" id="SSF55729">
    <property type="entry name" value="Acyl-CoA N-acyltransferases (Nat)"/>
    <property type="match status" value="1"/>
</dbReference>
<organism evidence="4 5">
    <name type="scientific">Gordonia iterans</name>
    <dbReference type="NCBI Taxonomy" id="1004901"/>
    <lineage>
        <taxon>Bacteria</taxon>
        <taxon>Bacillati</taxon>
        <taxon>Actinomycetota</taxon>
        <taxon>Actinomycetes</taxon>
        <taxon>Mycobacteriales</taxon>
        <taxon>Gordoniaceae</taxon>
        <taxon>Gordonia</taxon>
    </lineage>
</organism>
<evidence type="ECO:0000313" key="5">
    <source>
        <dbReference type="Proteomes" id="UP000239814"/>
    </source>
</evidence>
<dbReference type="GO" id="GO:0016747">
    <property type="term" value="F:acyltransferase activity, transferring groups other than amino-acyl groups"/>
    <property type="evidence" value="ECO:0007669"/>
    <property type="project" value="InterPro"/>
</dbReference>
<keyword evidence="1 4" id="KW-0808">Transferase</keyword>
<keyword evidence="5" id="KW-1185">Reference proteome</keyword>
<dbReference type="InterPro" id="IPR000182">
    <property type="entry name" value="GNAT_dom"/>
</dbReference>
<proteinExistence type="predicted"/>
<dbReference type="Gene3D" id="3.40.630.30">
    <property type="match status" value="1"/>
</dbReference>
<sequence>MLDDTARDSAARSVGDTVIELADDPSEASAIAVVAAATFPLACPPHSTPDDVAAHIAMHLAPANVAAWIADDAYDVVVARHHDDGVIGYTLLVHSAPSDDDVRTALGLEGTSGPARITEISKMYVLPEHHGTTRSDRPSHRLMAAALDVARAKGSTRAWLGVNQENRRALRYYAKMGFTRAGTKTFDMNGAVEHDYVLVRDL</sequence>
<protein>
    <submittedName>
        <fullName evidence="4">GNAT family N-acetyltransferase</fullName>
    </submittedName>
</protein>
<dbReference type="PANTHER" id="PTHR43877">
    <property type="entry name" value="AMINOALKYLPHOSPHONATE N-ACETYLTRANSFERASE-RELATED-RELATED"/>
    <property type="match status" value="1"/>
</dbReference>
<dbReference type="Pfam" id="PF00583">
    <property type="entry name" value="Acetyltransf_1"/>
    <property type="match status" value="1"/>
</dbReference>
<dbReference type="InterPro" id="IPR016181">
    <property type="entry name" value="Acyl_CoA_acyltransferase"/>
</dbReference>
<dbReference type="AlphaFoldDB" id="A0A2S0KFT7"/>
<dbReference type="KEGG" id="git:C6V83_09875"/>
<dbReference type="InterPro" id="IPR050832">
    <property type="entry name" value="Bact_Acetyltransf"/>
</dbReference>
<dbReference type="EMBL" id="CP027433">
    <property type="protein sequence ID" value="AVM00539.1"/>
    <property type="molecule type" value="Genomic_DNA"/>
</dbReference>
<evidence type="ECO:0000256" key="2">
    <source>
        <dbReference type="ARBA" id="ARBA00023315"/>
    </source>
</evidence>
<evidence type="ECO:0000256" key="1">
    <source>
        <dbReference type="ARBA" id="ARBA00022679"/>
    </source>
</evidence>
<keyword evidence="2" id="KW-0012">Acyltransferase</keyword>
<gene>
    <name evidence="4" type="ORF">C6V83_09875</name>
</gene>
<dbReference type="Proteomes" id="UP000239814">
    <property type="component" value="Chromosome"/>
</dbReference>
<feature type="domain" description="N-acetyltransferase" evidence="3">
    <location>
        <begin position="17"/>
        <end position="202"/>
    </location>
</feature>
<evidence type="ECO:0000313" key="4">
    <source>
        <dbReference type="EMBL" id="AVM00539.1"/>
    </source>
</evidence>
<reference evidence="4 5" key="1">
    <citation type="submission" date="2018-03" db="EMBL/GenBank/DDBJ databases">
        <title>Characteristics and genome of n-alkane degrading marine bacteria Gordonia iterans isolated from crude oil contaminated in Tae-an, South Korea.</title>
        <authorList>
            <person name="Lee S.-S."/>
            <person name="Kim H."/>
        </authorList>
    </citation>
    <scope>NUCLEOTIDE SEQUENCE [LARGE SCALE GENOMIC DNA]</scope>
    <source>
        <strain evidence="4 5">Co17</strain>
    </source>
</reference>
<evidence type="ECO:0000259" key="3">
    <source>
        <dbReference type="PROSITE" id="PS51186"/>
    </source>
</evidence>
<dbReference type="OrthoDB" id="143110at2"/>
<dbReference type="RefSeq" id="WP_105942267.1">
    <property type="nucleotide sequence ID" value="NZ_CP027433.1"/>
</dbReference>
<dbReference type="CDD" id="cd04301">
    <property type="entry name" value="NAT_SF"/>
    <property type="match status" value="1"/>
</dbReference>
<accession>A0A2S0KFT7</accession>
<dbReference type="PROSITE" id="PS51186">
    <property type="entry name" value="GNAT"/>
    <property type="match status" value="1"/>
</dbReference>